<evidence type="ECO:0008006" key="11">
    <source>
        <dbReference type="Google" id="ProtNLM"/>
    </source>
</evidence>
<feature type="region of interest" description="Disordered" evidence="5">
    <location>
        <begin position="1951"/>
        <end position="1984"/>
    </location>
</feature>
<feature type="coiled-coil region" evidence="4">
    <location>
        <begin position="927"/>
        <end position="986"/>
    </location>
</feature>
<reference evidence="9" key="1">
    <citation type="journal article" date="2020" name="Fungal Divers.">
        <title>Resolving the Mortierellaceae phylogeny through synthesis of multi-gene phylogenetics and phylogenomics.</title>
        <authorList>
            <person name="Vandepol N."/>
            <person name="Liber J."/>
            <person name="Desiro A."/>
            <person name="Na H."/>
            <person name="Kennedy M."/>
            <person name="Barry K."/>
            <person name="Grigoriev I.V."/>
            <person name="Miller A.N."/>
            <person name="O'Donnell K."/>
            <person name="Stajich J.E."/>
            <person name="Bonito G."/>
        </authorList>
    </citation>
    <scope>NUCLEOTIDE SEQUENCE</scope>
    <source>
        <strain evidence="9">NRRL 28262</strain>
    </source>
</reference>
<proteinExistence type="predicted"/>
<feature type="coiled-coil region" evidence="4">
    <location>
        <begin position="247"/>
        <end position="394"/>
    </location>
</feature>
<dbReference type="PANTHER" id="PTHR18898:SF2">
    <property type="entry name" value="NUCLEOPROTEIN TPR"/>
    <property type="match status" value="1"/>
</dbReference>
<feature type="coiled-coil region" evidence="4">
    <location>
        <begin position="441"/>
        <end position="510"/>
    </location>
</feature>
<feature type="coiled-coil region" evidence="4">
    <location>
        <begin position="1019"/>
        <end position="1131"/>
    </location>
</feature>
<evidence type="ECO:0000259" key="7">
    <source>
        <dbReference type="Pfam" id="PF25481"/>
    </source>
</evidence>
<feature type="compositionally biased region" description="Low complexity" evidence="5">
    <location>
        <begin position="1831"/>
        <end position="1864"/>
    </location>
</feature>
<feature type="compositionally biased region" description="Polar residues" evidence="5">
    <location>
        <begin position="2030"/>
        <end position="2042"/>
    </location>
</feature>
<feature type="compositionally biased region" description="Polar residues" evidence="5">
    <location>
        <begin position="1732"/>
        <end position="1745"/>
    </location>
</feature>
<feature type="compositionally biased region" description="Low complexity" evidence="5">
    <location>
        <begin position="1692"/>
        <end position="1726"/>
    </location>
</feature>
<dbReference type="GO" id="GO:0017056">
    <property type="term" value="F:structural constituent of nuclear pore"/>
    <property type="evidence" value="ECO:0007669"/>
    <property type="project" value="TreeGrafter"/>
</dbReference>
<feature type="coiled-coil region" evidence="4">
    <location>
        <begin position="832"/>
        <end position="894"/>
    </location>
</feature>
<dbReference type="Pfam" id="PF25481">
    <property type="entry name" value="Nucleoprot-TPR"/>
    <property type="match status" value="1"/>
</dbReference>
<organism evidence="9 10">
    <name type="scientific">Linnemannia exigua</name>
    <dbReference type="NCBI Taxonomy" id="604196"/>
    <lineage>
        <taxon>Eukaryota</taxon>
        <taxon>Fungi</taxon>
        <taxon>Fungi incertae sedis</taxon>
        <taxon>Mucoromycota</taxon>
        <taxon>Mortierellomycotina</taxon>
        <taxon>Mortierellomycetes</taxon>
        <taxon>Mortierellales</taxon>
        <taxon>Mortierellaceae</taxon>
        <taxon>Linnemannia</taxon>
    </lineage>
</organism>
<evidence type="ECO:0000256" key="2">
    <source>
        <dbReference type="ARBA" id="ARBA00023054"/>
    </source>
</evidence>
<evidence type="ECO:0000256" key="4">
    <source>
        <dbReference type="SAM" id="Coils"/>
    </source>
</evidence>
<dbReference type="Proteomes" id="UP001194580">
    <property type="component" value="Unassembled WGS sequence"/>
</dbReference>
<keyword evidence="2 4" id="KW-0175">Coiled coil</keyword>
<feature type="compositionally biased region" description="Low complexity" evidence="5">
    <location>
        <begin position="1554"/>
        <end position="1567"/>
    </location>
</feature>
<feature type="coiled-coil region" evidence="4">
    <location>
        <begin position="585"/>
        <end position="652"/>
    </location>
</feature>
<evidence type="ECO:0000313" key="10">
    <source>
        <dbReference type="Proteomes" id="UP001194580"/>
    </source>
</evidence>
<sequence length="2157" mass="240131">MEVTPTTGITLNDQQRDRIASLLAVEVQELSSIFLQLQDATQAAAASHRLFQQLDARAAQLAGAESWKQQAEESKATLATEKINFEQRLQQSESKINAFKSQLTATRLKLQATTKEAEEAATKASELEAKLSTQQSGSIHANVELEALKSRIEALDGEKRELVAAYDRKVGELEDTNKDYQAMSARYQELRKEASRFETEAREAKAADMSRKLHTQSVEQELELLKQRAEWASSELKAKSTEFTSYRTEKSSQILKLQSELDQARMEATSSKQSSTFHERRSQELQAKLDESNKLAKELEEKTLIKEEQFRTEIETQRRLGELWEREAKDTKGRTADLEETLDDMQRTLSAKDSDYQETLSRISEDKVELQVQLEKSSLQINQLKAEQQRAEELLSKAGLVSAHGASGHNLGPLGILSPTAAIASRSQTAGLSLTQVYTRYMDLQGEYSQLKAENAGLQSSMDDIVKELSDGAPLIREQQLEYERVKKHNDELSSQLEAVKQEMEELAFGANQAVAQLDGVVKERDMLHKENQDMDRQVQNLLWRLKAPNAPQSLAPESTLPSNNEGLTDAEKVIDDHLVLFANVQEIQQQNKTLRQVARKMAQERENAEGAQAQARRQEEQEALEEAGVIIESMREQIGSKELQLTTYKQEVDMLRRILRTSNIRHVPASDVTETADQAPESAVKDANNDGTNYPAVLTELQKTFDDYRTQTVIDINQLKDDLQRAQSDSSTHRIQLGQANAQIKALNEHQLRLMDNNNHQMTEMSELRKQYSTLHEAATRRDISYENLSAELDTERETTSQLTAEVNHLKTEKALWKSFETRLIEENQALVKEKGNLNDLLRTVQNLTTELERGSEETKRRLESTVTKEQEVEALKEKLKEEVDAGKRLRDRREVESKEWQGKIDTLTAEYQTSREALIAAKTSLEHTKTKVEDLTKEIKSREEQLAIYQQKPAGSESTEASREEQLRAQVAQLRGELLRHQDEAASSREHLAQFQAISQTNEDRLAEMTATFEEFKKSHDQKIEESTQTIKALEAKLTSAEERAQTSASNMVDMQNQVDQERAAWRKEKETIETNLRSLENIKIHMNATENRYRNDLRHQANLTKEAHENYERELMNHAKDMEVLTKLKEKHLKQTTELERFKFQAENAASNLHSAEIAWEGQKSILQKSLSEVEKRCTELKDQNDKLHRHLEDTGEGGSATEGEANAKTLEHQLAELRDVIRYVRREKEILECQHELNLQESRRLKQQLDQTNKSLEETRALLSEERNLQQEAIVSKELRERLTEKANQLSIIRDSNTLLRAENQKLLRQVSVLEENGRRLTSKIGPLNARVNEVEAEIELRKEEQKQIGEDRDRWRTRAVEIMAKHDRIDPTEFQELKDANEKFKVEAAENATTLTTLKTEQEAAQARLDELQAKYTKLLNSAQQWRKRSLDEAAKSKTSQQELEETKGKITQLEKALEEVNTRAGSQDHISKRDRETVQKTLDQLTKLKEKLETENKELKDNKEVIEKNFETLKSRLQLSINRNKQLQARAKELEAQNKTLTEEGASAATTPAATTPAATTPADTQALIDAAVKQKETELEKKYASQAAQAPAPGSLTPEEVQTRIDEEKKKFTTEVAQKHEDALENRDKLAEMRYAMKIQTRDKEIARLKAMLNGNAQIDAVKKSPLSADASAFTPTQGAVGSMRPPGLGRGVRPTPGGTPATVTATATPAARPAAGLPSRPGQAHTQPNQPNLTPGQSRLRPPFGARVAAAATAAASAASAPLAVPSGTPLRPAAPTETPVSEPVVTIATTPAPTPASAAPTAAAAAAGQRVLIKRRREEDLSSAQPAAAPATASTNDTASGTSSRAADTAVAPAAPETKTMVIKRQRPLPVVESGSSPTLPAATSPSEPKAATVTIQRKRVTSVVDSSESQTIQETTTHEAHGEVEMTTHMEVSTVETATALSPAVPHGQKRRHEATESVQESITVVSTPNPSDLEEIEEVLTPEAAQESTAMDVDEVPPVKRQRPSSQVVVTEIEEEHSASPQEASATSALPTTPGPIADLEDGEMDEHVADLTTTATGDVDSEGSAEAKAVGEELPESTGADQPLEEDLDEGLEGGFEAGATTDLGGEEEEVHTPQGTYAEEGELDLDLEGHRDQDAEGEGSESTV</sequence>
<feature type="domain" description="Nucleoprotein TPR/MPL1" evidence="7">
    <location>
        <begin position="208"/>
        <end position="285"/>
    </location>
</feature>
<feature type="coiled-coil region" evidence="4">
    <location>
        <begin position="68"/>
        <end position="207"/>
    </location>
</feature>
<feature type="compositionally biased region" description="Polar residues" evidence="5">
    <location>
        <begin position="1967"/>
        <end position="1981"/>
    </location>
</feature>
<gene>
    <name evidence="9" type="ORF">BGZ95_008841</name>
</gene>
<evidence type="ECO:0000256" key="5">
    <source>
        <dbReference type="SAM" id="MobiDB-lite"/>
    </source>
</evidence>
<feature type="compositionally biased region" description="Acidic residues" evidence="5">
    <location>
        <begin position="2148"/>
        <end position="2157"/>
    </location>
</feature>
<evidence type="ECO:0000256" key="3">
    <source>
        <dbReference type="ARBA" id="ARBA00023242"/>
    </source>
</evidence>
<comment type="subcellular location">
    <subcellularLocation>
        <location evidence="1">Nucleus</location>
    </subcellularLocation>
</comment>
<dbReference type="GO" id="GO:0006406">
    <property type="term" value="P:mRNA export from nucleus"/>
    <property type="evidence" value="ECO:0007669"/>
    <property type="project" value="TreeGrafter"/>
</dbReference>
<feature type="region of interest" description="Disordered" evidence="5">
    <location>
        <begin position="673"/>
        <end position="692"/>
    </location>
</feature>
<feature type="region of interest" description="Disordered" evidence="5">
    <location>
        <begin position="1996"/>
        <end position="2157"/>
    </location>
</feature>
<name>A0AAD4DDQ3_9FUNG</name>
<feature type="domain" description="NUA/TPR/MLP1-2-like" evidence="8">
    <location>
        <begin position="512"/>
        <end position="610"/>
    </location>
</feature>
<feature type="compositionally biased region" description="Low complexity" evidence="5">
    <location>
        <begin position="1885"/>
        <end position="1898"/>
    </location>
</feature>
<dbReference type="InterPro" id="IPR012929">
    <property type="entry name" value="Nucleoprot-TPR/MLP1-2_dom"/>
</dbReference>
<feature type="coiled-coil region" evidence="4">
    <location>
        <begin position="1167"/>
        <end position="1277"/>
    </location>
</feature>
<dbReference type="Pfam" id="PF07926">
    <property type="entry name" value="TPR_MLP1_2"/>
    <property type="match status" value="1"/>
</dbReference>
<protein>
    <recommendedName>
        <fullName evidence="11">Nucleoprotein TPR/MLP1 domain-containing protein</fullName>
    </recommendedName>
</protein>
<dbReference type="EMBL" id="JAAAIL010000485">
    <property type="protein sequence ID" value="KAG0275385.1"/>
    <property type="molecule type" value="Genomic_DNA"/>
</dbReference>
<evidence type="ECO:0000256" key="1">
    <source>
        <dbReference type="ARBA" id="ARBA00004123"/>
    </source>
</evidence>
<comment type="caution">
    <text evidence="9">The sequence shown here is derived from an EMBL/GenBank/DDBJ whole genome shotgun (WGS) entry which is preliminary data.</text>
</comment>
<dbReference type="GO" id="GO:0005643">
    <property type="term" value="C:nuclear pore"/>
    <property type="evidence" value="ECO:0007669"/>
    <property type="project" value="TreeGrafter"/>
</dbReference>
<feature type="domain" description="Nucleoprotein TPR/MLP1-2" evidence="6">
    <location>
        <begin position="1070"/>
        <end position="1197"/>
    </location>
</feature>
<dbReference type="Pfam" id="PF25785">
    <property type="entry name" value="TPR"/>
    <property type="match status" value="1"/>
</dbReference>
<evidence type="ECO:0000259" key="8">
    <source>
        <dbReference type="Pfam" id="PF25785"/>
    </source>
</evidence>
<dbReference type="PANTHER" id="PTHR18898">
    <property type="entry name" value="NUCLEOPROTEIN TPR-RELATED"/>
    <property type="match status" value="1"/>
</dbReference>
<feature type="region of interest" description="Disordered" evidence="5">
    <location>
        <begin position="1436"/>
        <end position="1455"/>
    </location>
</feature>
<feature type="region of interest" description="Disordered" evidence="5">
    <location>
        <begin position="1548"/>
        <end position="1567"/>
    </location>
</feature>
<keyword evidence="3" id="KW-0539">Nucleus</keyword>
<keyword evidence="10" id="KW-1185">Reference proteome</keyword>
<feature type="region of interest" description="Disordered" evidence="5">
    <location>
        <begin position="1767"/>
        <end position="1790"/>
    </location>
</feature>
<evidence type="ECO:0000259" key="6">
    <source>
        <dbReference type="Pfam" id="PF07926"/>
    </source>
</evidence>
<dbReference type="InterPro" id="IPR057974">
    <property type="entry name" value="NUA/TPR/MLP1-2-like_dom"/>
</dbReference>
<feature type="region of interest" description="Disordered" evidence="5">
    <location>
        <begin position="1681"/>
        <end position="1750"/>
    </location>
</feature>
<accession>A0AAD4DDQ3</accession>
<dbReference type="Gene3D" id="1.10.287.1490">
    <property type="match status" value="1"/>
</dbReference>
<feature type="compositionally biased region" description="Low complexity" evidence="5">
    <location>
        <begin position="1916"/>
        <end position="1925"/>
    </location>
</feature>
<dbReference type="InterPro" id="IPR057577">
    <property type="entry name" value="Nucleoprot-TPR/MLP1_dom"/>
</dbReference>
<dbReference type="GO" id="GO:0006606">
    <property type="term" value="P:protein import into nucleus"/>
    <property type="evidence" value="ECO:0007669"/>
    <property type="project" value="InterPro"/>
</dbReference>
<feature type="region of interest" description="Disordered" evidence="5">
    <location>
        <begin position="1826"/>
        <end position="1934"/>
    </location>
</feature>
<feature type="compositionally biased region" description="Acidic residues" evidence="5">
    <location>
        <begin position="2095"/>
        <end position="2104"/>
    </location>
</feature>
<evidence type="ECO:0000313" key="9">
    <source>
        <dbReference type="EMBL" id="KAG0275385.1"/>
    </source>
</evidence>